<dbReference type="PROSITE" id="PS00678">
    <property type="entry name" value="WD_REPEATS_1"/>
    <property type="match status" value="2"/>
</dbReference>
<comment type="similarity">
    <text evidence="1 8">Belongs to the CKS family.</text>
</comment>
<keyword evidence="4" id="KW-0677">Repeat</keyword>
<gene>
    <name evidence="10" type="ORF">PPNO1_LOCUS8229</name>
</gene>
<dbReference type="GO" id="GO:0016538">
    <property type="term" value="F:cyclin-dependent protein serine/threonine kinase regulator activity"/>
    <property type="evidence" value="ECO:0007669"/>
    <property type="project" value="InterPro"/>
</dbReference>
<dbReference type="SUPFAM" id="SSF50978">
    <property type="entry name" value="WD40 repeat-like"/>
    <property type="match status" value="1"/>
</dbReference>
<feature type="repeat" description="WD" evidence="7">
    <location>
        <begin position="783"/>
        <end position="824"/>
    </location>
</feature>
<evidence type="ECO:0000256" key="1">
    <source>
        <dbReference type="ARBA" id="ARBA00007782"/>
    </source>
</evidence>
<feature type="repeat" description="WD" evidence="7">
    <location>
        <begin position="615"/>
        <end position="656"/>
    </location>
</feature>
<dbReference type="PROSITE" id="PS50082">
    <property type="entry name" value="WD_REPEATS_2"/>
    <property type="match status" value="8"/>
</dbReference>
<dbReference type="Pfam" id="PF00400">
    <property type="entry name" value="WD40"/>
    <property type="match status" value="9"/>
</dbReference>
<dbReference type="Pfam" id="PF24883">
    <property type="entry name" value="NPHP3_N"/>
    <property type="match status" value="1"/>
</dbReference>
<comment type="function">
    <text evidence="8">Binds to the catalytic subunit of the cyclin dependent kinases and is essential for their biological function.</text>
</comment>
<dbReference type="AlphaFoldDB" id="A0A9P1MD96"/>
<dbReference type="FunFam" id="3.30.170.10:FF:000002">
    <property type="entry name" value="Cyclin-dependent kinases regulatory subunit"/>
    <property type="match status" value="1"/>
</dbReference>
<dbReference type="OrthoDB" id="538223at2759"/>
<keyword evidence="2 7" id="KW-0853">WD repeat</keyword>
<evidence type="ECO:0000256" key="7">
    <source>
        <dbReference type="PROSITE-ProRule" id="PRU00221"/>
    </source>
</evidence>
<feature type="repeat" description="WD" evidence="7">
    <location>
        <begin position="573"/>
        <end position="614"/>
    </location>
</feature>
<feature type="repeat" description="WD" evidence="7">
    <location>
        <begin position="893"/>
        <end position="934"/>
    </location>
</feature>
<comment type="caution">
    <text evidence="10">The sequence shown here is derived from an EMBL/GenBank/DDBJ whole genome shotgun (WGS) entry which is preliminary data.</text>
</comment>
<feature type="domain" description="Nephrocystin 3-like N-terminal" evidence="9">
    <location>
        <begin position="2"/>
        <end position="135"/>
    </location>
</feature>
<dbReference type="CDD" id="cd00200">
    <property type="entry name" value="WD40"/>
    <property type="match status" value="1"/>
</dbReference>
<accession>A0A9P1MD96</accession>
<reference evidence="10" key="1">
    <citation type="submission" date="2022-11" db="EMBL/GenBank/DDBJ databases">
        <authorList>
            <person name="Scott C."/>
            <person name="Bruce N."/>
        </authorList>
    </citation>
    <scope>NUCLEOTIDE SEQUENCE</scope>
</reference>
<evidence type="ECO:0000256" key="5">
    <source>
        <dbReference type="ARBA" id="ARBA00023306"/>
    </source>
</evidence>
<dbReference type="SUPFAM" id="SSF55637">
    <property type="entry name" value="Cell cycle regulatory proteins"/>
    <property type="match status" value="1"/>
</dbReference>
<dbReference type="InterPro" id="IPR020472">
    <property type="entry name" value="WD40_PAC1"/>
</dbReference>
<name>A0A9P1MD96_9PEZI</name>
<dbReference type="EMBL" id="CALLCH030000018">
    <property type="protein sequence ID" value="CAI4218650.1"/>
    <property type="molecule type" value="Genomic_DNA"/>
</dbReference>
<dbReference type="InterPro" id="IPR019775">
    <property type="entry name" value="WD40_repeat_CS"/>
</dbReference>
<feature type="repeat" description="WD" evidence="7">
    <location>
        <begin position="741"/>
        <end position="782"/>
    </location>
</feature>
<dbReference type="Pfam" id="PF01111">
    <property type="entry name" value="CKS"/>
    <property type="match status" value="1"/>
</dbReference>
<protein>
    <recommendedName>
        <fullName evidence="6 8">Cyclin-dependent kinases regulatory subunit</fullName>
    </recommendedName>
</protein>
<dbReference type="InterPro" id="IPR018391">
    <property type="entry name" value="PQQ_b-propeller_rpt"/>
</dbReference>
<dbReference type="SMART" id="SM01084">
    <property type="entry name" value="CKS"/>
    <property type="match status" value="1"/>
</dbReference>
<keyword evidence="3 8" id="KW-0132">Cell division</keyword>
<organism evidence="10 11">
    <name type="scientific">Parascedosporium putredinis</name>
    <dbReference type="NCBI Taxonomy" id="1442378"/>
    <lineage>
        <taxon>Eukaryota</taxon>
        <taxon>Fungi</taxon>
        <taxon>Dikarya</taxon>
        <taxon>Ascomycota</taxon>
        <taxon>Pezizomycotina</taxon>
        <taxon>Sordariomycetes</taxon>
        <taxon>Hypocreomycetidae</taxon>
        <taxon>Microascales</taxon>
        <taxon>Microascaceae</taxon>
        <taxon>Parascedosporium</taxon>
    </lineage>
</organism>
<evidence type="ECO:0000313" key="11">
    <source>
        <dbReference type="Proteomes" id="UP000838763"/>
    </source>
</evidence>
<dbReference type="InterPro" id="IPR056884">
    <property type="entry name" value="NPHP3-like_N"/>
</dbReference>
<sequence length="1031" mass="115347">MLLCGIVNELSKPSDDPAPDALLSYFFCQATDTRINNATAVLRGLLYLLANQQPSLIAHIRKKYDHAGNALFQDVNAWIALSAIFKTILEDLNSRPIYLIIDALDECVSGLEQLLGFIKENAPTSRQVKWIVSSRNWPSIDRHLTPSTNASGAKLSLEINSDLVSRAVDEYIRHKISTLRSLEGDEELRGEVCEKMRRKANGTFLWVALVLKELQQLDSDYDDPLEILEVVDAIPSGLTELYTRMVQHISQYDGREQERCRTILSIATLAYRPLHLLELSVLAGFKGNLIDPGALERLVNKCGSFLTIRNSTIYFVHQSAKDHLSNEASDEIFPLGPEAVHYSIFERSVDALMKGNTLRRNIYDIDELGLLIEHVVTPDPDPLIGVRYSCVQWINHLGEANRDNGSNRDQPTIDKDERIPRFFETYFLYWLEASSLLKAMPDAVRSVIRLENLIMEQSPPSNLLHLVYDARRFILHNIWVIENAPLQTYLSALIFSPTQSTIRKGFKTEEPHWIRINPAMEGDWSPCLQTLSGHHTEVFSVALSSDAKLIASGAADKTIKIWDTTTGHEMRTLSGHHGWITSVAFSSDTKLIVSGSYDNTIKIWDTMTGYEVRTLTGHDQPITSVALSSDAKLIVSGSGDYTVNIWDTMTGYKVRTLTGHNQPITSVALSSDMKLIVSGSTDKTIKIWDTMTGYEVRTLAGHYGLVTSVALSCDMKLIVSGSYDNTIKIWNTMTGYEVRTLTGHNQPITSVALSSDAKLIVSGSNDKTIKIWDTATGYEVRTLAGHYGLVTSVAFSRDAKLIVSGSDDYTIKIWDTVTGYEVRTRPEYGDMLMPAAFSSDAKLIAFMTMDGKIKIWDTITCSFSSDAKLILSGTLDGKIKVQDTMTGHEVQTLAGHGAQAISAAFSSDTKLIVCASETGTMTIWDTVTGHEEILISIGPYIISLHEERARLEEFIDSIHYSARYSDSEYEYRHVQLPKAMLKVIPKDYHDTSKGTLKLLWEEEWRAIGITQSLGWEHYEVHEPEPHILLFK</sequence>
<evidence type="ECO:0000256" key="8">
    <source>
        <dbReference type="RuleBase" id="RU311113"/>
    </source>
</evidence>
<dbReference type="InterPro" id="IPR036322">
    <property type="entry name" value="WD40_repeat_dom_sf"/>
</dbReference>
<dbReference type="InterPro" id="IPR001680">
    <property type="entry name" value="WD40_rpt"/>
</dbReference>
<dbReference type="Gene3D" id="3.30.170.10">
    <property type="entry name" value="Cyclin-dependent kinase, regulatory subunit"/>
    <property type="match status" value="1"/>
</dbReference>
<dbReference type="PROSITE" id="PS00945">
    <property type="entry name" value="CKS_2"/>
    <property type="match status" value="1"/>
</dbReference>
<evidence type="ECO:0000256" key="4">
    <source>
        <dbReference type="ARBA" id="ARBA00022737"/>
    </source>
</evidence>
<dbReference type="PANTHER" id="PTHR19879">
    <property type="entry name" value="TRANSCRIPTION INITIATION FACTOR TFIID"/>
    <property type="match status" value="1"/>
</dbReference>
<evidence type="ECO:0000313" key="10">
    <source>
        <dbReference type="EMBL" id="CAI4218650.1"/>
    </source>
</evidence>
<dbReference type="InterPro" id="IPR036858">
    <property type="entry name" value="Cyclin-dep_kinase_reg-sub_sf"/>
</dbReference>
<feature type="repeat" description="WD" evidence="7">
    <location>
        <begin position="531"/>
        <end position="572"/>
    </location>
</feature>
<dbReference type="PANTHER" id="PTHR19879:SF9">
    <property type="entry name" value="TRANSCRIPTION INITIATION FACTOR TFIID SUBUNIT 5"/>
    <property type="match status" value="1"/>
</dbReference>
<keyword evidence="5 8" id="KW-0131">Cell cycle</keyword>
<dbReference type="GO" id="GO:0030295">
    <property type="term" value="F:protein kinase activator activity"/>
    <property type="evidence" value="ECO:0007669"/>
    <property type="project" value="UniProtKB-ARBA"/>
</dbReference>
<feature type="repeat" description="WD" evidence="7">
    <location>
        <begin position="699"/>
        <end position="740"/>
    </location>
</feature>
<dbReference type="InterPro" id="IPR015943">
    <property type="entry name" value="WD40/YVTN_repeat-like_dom_sf"/>
</dbReference>
<feature type="repeat" description="WD" evidence="7">
    <location>
        <begin position="657"/>
        <end position="698"/>
    </location>
</feature>
<evidence type="ECO:0000259" key="9">
    <source>
        <dbReference type="Pfam" id="PF24883"/>
    </source>
</evidence>
<dbReference type="PRINTS" id="PR00296">
    <property type="entry name" value="CYCLINKINASE"/>
</dbReference>
<proteinExistence type="inferred from homology"/>
<dbReference type="SUPFAM" id="SSF63829">
    <property type="entry name" value="Calcium-dependent phosphotriesterase"/>
    <property type="match status" value="1"/>
</dbReference>
<evidence type="ECO:0000256" key="2">
    <source>
        <dbReference type="ARBA" id="ARBA00022574"/>
    </source>
</evidence>
<dbReference type="GO" id="GO:0000307">
    <property type="term" value="C:cyclin-dependent protein kinase holoenzyme complex"/>
    <property type="evidence" value="ECO:0007669"/>
    <property type="project" value="UniProtKB-ARBA"/>
</dbReference>
<dbReference type="InterPro" id="IPR000789">
    <property type="entry name" value="Cyclin-dep_kinase_reg-sub"/>
</dbReference>
<evidence type="ECO:0000256" key="6">
    <source>
        <dbReference type="ARBA" id="ARBA00068939"/>
    </source>
</evidence>
<dbReference type="SMART" id="SM00564">
    <property type="entry name" value="PQQ"/>
    <property type="match status" value="7"/>
</dbReference>
<dbReference type="PRINTS" id="PR00320">
    <property type="entry name" value="GPROTEINBRPT"/>
</dbReference>
<keyword evidence="11" id="KW-1185">Reference proteome</keyword>
<dbReference type="PROSITE" id="PS50294">
    <property type="entry name" value="WD_REPEATS_REGION"/>
    <property type="match status" value="8"/>
</dbReference>
<dbReference type="Proteomes" id="UP000838763">
    <property type="component" value="Unassembled WGS sequence"/>
</dbReference>
<evidence type="ECO:0000256" key="3">
    <source>
        <dbReference type="ARBA" id="ARBA00022618"/>
    </source>
</evidence>
<dbReference type="GO" id="GO:0051301">
    <property type="term" value="P:cell division"/>
    <property type="evidence" value="ECO:0007669"/>
    <property type="project" value="UniProtKB-UniRule"/>
</dbReference>
<dbReference type="Gene3D" id="2.130.10.10">
    <property type="entry name" value="YVTN repeat-like/Quinoprotein amine dehydrogenase"/>
    <property type="match status" value="5"/>
</dbReference>
<dbReference type="SMART" id="SM00320">
    <property type="entry name" value="WD40"/>
    <property type="match status" value="9"/>
</dbReference>